<name>A0ACB5U3J5_CANBO</name>
<accession>A0ACB5U3J5</accession>
<protein>
    <submittedName>
        <fullName evidence="1">Unnamed protein product</fullName>
    </submittedName>
</protein>
<keyword evidence="2" id="KW-1185">Reference proteome</keyword>
<dbReference type="Proteomes" id="UP001165101">
    <property type="component" value="Unassembled WGS sequence"/>
</dbReference>
<proteinExistence type="predicted"/>
<evidence type="ECO:0000313" key="2">
    <source>
        <dbReference type="Proteomes" id="UP001165101"/>
    </source>
</evidence>
<dbReference type="EMBL" id="BSXV01004478">
    <property type="protein sequence ID" value="GMF00576.1"/>
    <property type="molecule type" value="Genomic_DNA"/>
</dbReference>
<gene>
    <name evidence="1" type="ORF">Cboi01_000559000</name>
</gene>
<sequence>MGNGTIPFATPNDIADYSDITFTYNTKTFGATEINYSAVTAFISDGEIFVGSDRTELAPTYTNQLSGGALTSISAKASFVVRSTTAKADAPGSLKLGLSAKSSNYALFISMFVALSLLFIGCL</sequence>
<comment type="caution">
    <text evidence="1">The sequence shown here is derived from an EMBL/GenBank/DDBJ whole genome shotgun (WGS) entry which is preliminary data.</text>
</comment>
<evidence type="ECO:0000313" key="1">
    <source>
        <dbReference type="EMBL" id="GMF00576.1"/>
    </source>
</evidence>
<organism evidence="1 2">
    <name type="scientific">Candida boidinii</name>
    <name type="common">Yeast</name>
    <dbReference type="NCBI Taxonomy" id="5477"/>
    <lineage>
        <taxon>Eukaryota</taxon>
        <taxon>Fungi</taxon>
        <taxon>Dikarya</taxon>
        <taxon>Ascomycota</taxon>
        <taxon>Saccharomycotina</taxon>
        <taxon>Pichiomycetes</taxon>
        <taxon>Pichiales</taxon>
        <taxon>Pichiaceae</taxon>
        <taxon>Ogataea</taxon>
        <taxon>Ogataea/Candida clade</taxon>
    </lineage>
</organism>
<reference evidence="1" key="1">
    <citation type="submission" date="2023-04" db="EMBL/GenBank/DDBJ databases">
        <title>Candida boidinii NBRC 1967.</title>
        <authorList>
            <person name="Ichikawa N."/>
            <person name="Sato H."/>
            <person name="Tonouchi N."/>
        </authorList>
    </citation>
    <scope>NUCLEOTIDE SEQUENCE</scope>
    <source>
        <strain evidence="1">NBRC 1967</strain>
    </source>
</reference>